<dbReference type="InterPro" id="IPR029057">
    <property type="entry name" value="PRTase-like"/>
</dbReference>
<evidence type="ECO:0000256" key="6">
    <source>
        <dbReference type="ARBA" id="ARBA00022490"/>
    </source>
</evidence>
<evidence type="ECO:0000313" key="17">
    <source>
        <dbReference type="EMBL" id="EFL49751.1"/>
    </source>
</evidence>
<dbReference type="GO" id="GO:0032263">
    <property type="term" value="P:GMP salvage"/>
    <property type="evidence" value="ECO:0007669"/>
    <property type="project" value="TreeGrafter"/>
</dbReference>
<dbReference type="InterPro" id="IPR005904">
    <property type="entry name" value="Hxn_phspho_trans"/>
</dbReference>
<accession>E1K0Y6</accession>
<dbReference type="AlphaFoldDB" id="E1K0Y6"/>
<evidence type="ECO:0000256" key="9">
    <source>
        <dbReference type="ARBA" id="ARBA00022723"/>
    </source>
</evidence>
<comment type="similarity">
    <text evidence="4 15">Belongs to the purine/pyrimidine phosphoribosyltransferase family.</text>
</comment>
<comment type="pathway">
    <text evidence="3 15">Purine metabolism; IMP biosynthesis via salvage pathway; IMP from hypoxanthine: step 1/1.</text>
</comment>
<gene>
    <name evidence="17" type="ORF">DesfrDRAFT_3536</name>
</gene>
<keyword evidence="10 15" id="KW-0660">Purine salvage</keyword>
<evidence type="ECO:0000259" key="16">
    <source>
        <dbReference type="Pfam" id="PF00156"/>
    </source>
</evidence>
<dbReference type="STRING" id="596151.DesfrDRAFT_3536"/>
<dbReference type="OrthoDB" id="9802824at2"/>
<evidence type="ECO:0000256" key="4">
    <source>
        <dbReference type="ARBA" id="ARBA00008391"/>
    </source>
</evidence>
<dbReference type="GO" id="GO:0046100">
    <property type="term" value="P:hypoxanthine metabolic process"/>
    <property type="evidence" value="ECO:0007669"/>
    <property type="project" value="TreeGrafter"/>
</dbReference>
<keyword evidence="11 15" id="KW-0547">Nucleotide-binding</keyword>
<evidence type="ECO:0000313" key="18">
    <source>
        <dbReference type="Proteomes" id="UP000006250"/>
    </source>
</evidence>
<comment type="subcellular location">
    <subcellularLocation>
        <location evidence="2 15">Cytoplasm</location>
    </subcellularLocation>
</comment>
<comment type="catalytic activity">
    <reaction evidence="13">
        <text>GMP + diphosphate = guanine + 5-phospho-alpha-D-ribose 1-diphosphate</text>
        <dbReference type="Rhea" id="RHEA:25424"/>
        <dbReference type="ChEBI" id="CHEBI:16235"/>
        <dbReference type="ChEBI" id="CHEBI:33019"/>
        <dbReference type="ChEBI" id="CHEBI:58017"/>
        <dbReference type="ChEBI" id="CHEBI:58115"/>
        <dbReference type="EC" id="2.4.2.8"/>
    </reaction>
    <physiologicalReaction direction="right-to-left" evidence="13">
        <dbReference type="Rhea" id="RHEA:25426"/>
    </physiologicalReaction>
</comment>
<dbReference type="EMBL" id="AECZ01000034">
    <property type="protein sequence ID" value="EFL49751.1"/>
    <property type="molecule type" value="Genomic_DNA"/>
</dbReference>
<dbReference type="UniPathway" id="UPA00591">
    <property type="reaction ID" value="UER00648"/>
</dbReference>
<dbReference type="PANTHER" id="PTHR43340">
    <property type="entry name" value="HYPOXANTHINE-GUANINE PHOSPHORIBOSYLTRANSFERASE"/>
    <property type="match status" value="1"/>
</dbReference>
<dbReference type="Pfam" id="PF00156">
    <property type="entry name" value="Pribosyltran"/>
    <property type="match status" value="1"/>
</dbReference>
<evidence type="ECO:0000256" key="14">
    <source>
        <dbReference type="ARBA" id="ARBA00049402"/>
    </source>
</evidence>
<keyword evidence="18" id="KW-1185">Reference proteome</keyword>
<reference evidence="17 18" key="1">
    <citation type="submission" date="2010-08" db="EMBL/GenBank/DDBJ databases">
        <title>The draft genome of Desulfovibrio fructosovorans JJ.</title>
        <authorList>
            <consortium name="US DOE Joint Genome Institute (JGI-PGF)"/>
            <person name="Lucas S."/>
            <person name="Copeland A."/>
            <person name="Lapidus A."/>
            <person name="Cheng J.-F."/>
            <person name="Bruce D."/>
            <person name="Goodwin L."/>
            <person name="Pitluck S."/>
            <person name="Land M.L."/>
            <person name="Hauser L."/>
            <person name="Chang Y.-J."/>
            <person name="Jeffries C."/>
            <person name="Wall J.D."/>
            <person name="Stahl D.A."/>
            <person name="Arkin A.P."/>
            <person name="Dehal P."/>
            <person name="Stolyar S.M."/>
            <person name="Hazen T.C."/>
            <person name="Woyke T.J."/>
        </authorList>
    </citation>
    <scope>NUCLEOTIDE SEQUENCE [LARGE SCALE GENOMIC DNA]</scope>
    <source>
        <strain evidence="17 18">JJ</strain>
    </source>
</reference>
<evidence type="ECO:0000256" key="8">
    <source>
        <dbReference type="ARBA" id="ARBA00022679"/>
    </source>
</evidence>
<evidence type="ECO:0000256" key="12">
    <source>
        <dbReference type="ARBA" id="ARBA00022842"/>
    </source>
</evidence>
<dbReference type="CDD" id="cd06223">
    <property type="entry name" value="PRTases_typeI"/>
    <property type="match status" value="1"/>
</dbReference>
<comment type="catalytic activity">
    <reaction evidence="14">
        <text>IMP + diphosphate = hypoxanthine + 5-phospho-alpha-D-ribose 1-diphosphate</text>
        <dbReference type="Rhea" id="RHEA:17973"/>
        <dbReference type="ChEBI" id="CHEBI:17368"/>
        <dbReference type="ChEBI" id="CHEBI:33019"/>
        <dbReference type="ChEBI" id="CHEBI:58017"/>
        <dbReference type="ChEBI" id="CHEBI:58053"/>
        <dbReference type="EC" id="2.4.2.8"/>
    </reaction>
    <physiologicalReaction direction="right-to-left" evidence="14">
        <dbReference type="Rhea" id="RHEA:17975"/>
    </physiologicalReaction>
</comment>
<dbReference type="Gene3D" id="3.40.50.2020">
    <property type="match status" value="1"/>
</dbReference>
<dbReference type="RefSeq" id="WP_005996135.1">
    <property type="nucleotide sequence ID" value="NZ_AECZ01000034.1"/>
</dbReference>
<evidence type="ECO:0000256" key="2">
    <source>
        <dbReference type="ARBA" id="ARBA00004496"/>
    </source>
</evidence>
<dbReference type="GO" id="GO:0000287">
    <property type="term" value="F:magnesium ion binding"/>
    <property type="evidence" value="ECO:0007669"/>
    <property type="project" value="TreeGrafter"/>
</dbReference>
<dbReference type="EC" id="2.4.2.8" evidence="5 15"/>
<keyword evidence="8 15" id="KW-0808">Transferase</keyword>
<dbReference type="eggNOG" id="COG0634">
    <property type="taxonomic scope" value="Bacteria"/>
</dbReference>
<proteinExistence type="inferred from homology"/>
<evidence type="ECO:0000256" key="5">
    <source>
        <dbReference type="ARBA" id="ARBA00011895"/>
    </source>
</evidence>
<feature type="domain" description="Phosphoribosyltransferase" evidence="16">
    <location>
        <begin position="13"/>
        <end position="152"/>
    </location>
</feature>
<dbReference type="GO" id="GO:0052657">
    <property type="term" value="F:guanine phosphoribosyltransferase activity"/>
    <property type="evidence" value="ECO:0007669"/>
    <property type="project" value="RHEA"/>
</dbReference>
<dbReference type="GO" id="GO:0005829">
    <property type="term" value="C:cytosol"/>
    <property type="evidence" value="ECO:0007669"/>
    <property type="project" value="TreeGrafter"/>
</dbReference>
<name>E1K0Y6_SOLFR</name>
<evidence type="ECO:0000256" key="3">
    <source>
        <dbReference type="ARBA" id="ARBA00004669"/>
    </source>
</evidence>
<evidence type="ECO:0000256" key="13">
    <source>
        <dbReference type="ARBA" id="ARBA00048811"/>
    </source>
</evidence>
<dbReference type="GO" id="GO:0032264">
    <property type="term" value="P:IMP salvage"/>
    <property type="evidence" value="ECO:0007669"/>
    <property type="project" value="UniProtKB-UniPathway"/>
</dbReference>
<dbReference type="SUPFAM" id="SSF53271">
    <property type="entry name" value="PRTase-like"/>
    <property type="match status" value="1"/>
</dbReference>
<sequence length="172" mass="18790">MAETLREVFGEAAIAARVAELGREVSAHYAGKDVVMVGVLKGALPFMADLLRALDFCPVLDFIRVASYGAGTAPGELQFLMDLQTDIAGRHVLLVEDIVDTGRSLSYLLEILSRRNPASLKVCTLLDKAYRREVDVTADFVGFPAPPVYLVGYGMDVGERLRRLRGVYELVG</sequence>
<dbReference type="GO" id="GO:0004422">
    <property type="term" value="F:hypoxanthine phosphoribosyltransferase activity"/>
    <property type="evidence" value="ECO:0007669"/>
    <property type="project" value="InterPro"/>
</dbReference>
<evidence type="ECO:0000256" key="10">
    <source>
        <dbReference type="ARBA" id="ARBA00022726"/>
    </source>
</evidence>
<organism evidence="17 18">
    <name type="scientific">Solidesulfovibrio fructosivorans JJ]</name>
    <dbReference type="NCBI Taxonomy" id="596151"/>
    <lineage>
        <taxon>Bacteria</taxon>
        <taxon>Pseudomonadati</taxon>
        <taxon>Thermodesulfobacteriota</taxon>
        <taxon>Desulfovibrionia</taxon>
        <taxon>Desulfovibrionales</taxon>
        <taxon>Desulfovibrionaceae</taxon>
        <taxon>Solidesulfovibrio</taxon>
    </lineage>
</organism>
<dbReference type="GO" id="GO:0006178">
    <property type="term" value="P:guanine salvage"/>
    <property type="evidence" value="ECO:0007669"/>
    <property type="project" value="TreeGrafter"/>
</dbReference>
<keyword evidence="9 15" id="KW-0479">Metal-binding</keyword>
<keyword evidence="7 15" id="KW-0328">Glycosyltransferase</keyword>
<protein>
    <recommendedName>
        <fullName evidence="5 15">Hypoxanthine phosphoribosyltransferase</fullName>
        <ecNumber evidence="5 15">2.4.2.8</ecNumber>
    </recommendedName>
</protein>
<comment type="caution">
    <text evidence="17">The sequence shown here is derived from an EMBL/GenBank/DDBJ whole genome shotgun (WGS) entry which is preliminary data.</text>
</comment>
<evidence type="ECO:0000256" key="15">
    <source>
        <dbReference type="RuleBase" id="RU364099"/>
    </source>
</evidence>
<dbReference type="GO" id="GO:0006166">
    <property type="term" value="P:purine ribonucleoside salvage"/>
    <property type="evidence" value="ECO:0007669"/>
    <property type="project" value="UniProtKB-KW"/>
</dbReference>
<dbReference type="InterPro" id="IPR000836">
    <property type="entry name" value="PRTase_dom"/>
</dbReference>
<evidence type="ECO:0000256" key="11">
    <source>
        <dbReference type="ARBA" id="ARBA00022741"/>
    </source>
</evidence>
<dbReference type="Proteomes" id="UP000006250">
    <property type="component" value="Unassembled WGS sequence"/>
</dbReference>
<keyword evidence="6 15" id="KW-0963">Cytoplasm</keyword>
<evidence type="ECO:0000256" key="7">
    <source>
        <dbReference type="ARBA" id="ARBA00022676"/>
    </source>
</evidence>
<keyword evidence="12 15" id="KW-0460">Magnesium</keyword>
<evidence type="ECO:0000256" key="1">
    <source>
        <dbReference type="ARBA" id="ARBA00001946"/>
    </source>
</evidence>
<comment type="cofactor">
    <cofactor evidence="1 15">
        <name>Mg(2+)</name>
        <dbReference type="ChEBI" id="CHEBI:18420"/>
    </cofactor>
</comment>
<dbReference type="GO" id="GO:0000166">
    <property type="term" value="F:nucleotide binding"/>
    <property type="evidence" value="ECO:0007669"/>
    <property type="project" value="UniProtKB-KW"/>
</dbReference>
<dbReference type="InterPro" id="IPR050408">
    <property type="entry name" value="HGPRT"/>
</dbReference>
<dbReference type="PANTHER" id="PTHR43340:SF1">
    <property type="entry name" value="HYPOXANTHINE PHOSPHORIBOSYLTRANSFERASE"/>
    <property type="match status" value="1"/>
</dbReference>
<dbReference type="NCBIfam" id="TIGR01203">
    <property type="entry name" value="HGPRTase"/>
    <property type="match status" value="1"/>
</dbReference>